<evidence type="ECO:0000313" key="2">
    <source>
        <dbReference type="EMBL" id="NML13881.1"/>
    </source>
</evidence>
<dbReference type="PANTHER" id="PTHR30212:SF2">
    <property type="entry name" value="PROTEIN YIIM"/>
    <property type="match status" value="1"/>
</dbReference>
<dbReference type="Gene3D" id="2.40.33.20">
    <property type="entry name" value="PK beta-barrel domain-like"/>
    <property type="match status" value="1"/>
</dbReference>
<feature type="domain" description="MOSC" evidence="1">
    <location>
        <begin position="22"/>
        <end position="160"/>
    </location>
</feature>
<dbReference type="RefSeq" id="WP_169158760.1">
    <property type="nucleotide sequence ID" value="NZ_JABBFW010000001.1"/>
</dbReference>
<protein>
    <submittedName>
        <fullName evidence="2">MOSC domain-containing protein</fullName>
    </submittedName>
</protein>
<dbReference type="GO" id="GO:0003824">
    <property type="term" value="F:catalytic activity"/>
    <property type="evidence" value="ECO:0007669"/>
    <property type="project" value="InterPro"/>
</dbReference>
<sequence>MQLLSLNTLILLPDGGTAPRRQPAAQAHAVERFGLEGEPPAATPARALYAYPIEHYPLWQTLRAQARAGEWGEALPYGALGEALTLQGLVEADACVGDVLVFEGGCELAVSEPHVPGPELDAALGFKHARQMMLQSAMCGFHLGVRLGGTLRSGERFTLRPGPRDVNIAELFRARRG</sequence>
<dbReference type="PANTHER" id="PTHR30212">
    <property type="entry name" value="PROTEIN YIIM"/>
    <property type="match status" value="1"/>
</dbReference>
<dbReference type="AlphaFoldDB" id="A0A848F731"/>
<keyword evidence="3" id="KW-1185">Reference proteome</keyword>
<organism evidence="2 3">
    <name type="scientific">Azohydromonas caseinilytica</name>
    <dbReference type="NCBI Taxonomy" id="2728836"/>
    <lineage>
        <taxon>Bacteria</taxon>
        <taxon>Pseudomonadati</taxon>
        <taxon>Pseudomonadota</taxon>
        <taxon>Betaproteobacteria</taxon>
        <taxon>Burkholderiales</taxon>
        <taxon>Sphaerotilaceae</taxon>
        <taxon>Azohydromonas</taxon>
    </lineage>
</organism>
<dbReference type="InterPro" id="IPR052353">
    <property type="entry name" value="Benzoxazolinone_Detox_Enz"/>
</dbReference>
<proteinExistence type="predicted"/>
<dbReference type="GO" id="GO:0030151">
    <property type="term" value="F:molybdenum ion binding"/>
    <property type="evidence" value="ECO:0007669"/>
    <property type="project" value="InterPro"/>
</dbReference>
<accession>A0A848F731</accession>
<dbReference type="PROSITE" id="PS51340">
    <property type="entry name" value="MOSC"/>
    <property type="match status" value="1"/>
</dbReference>
<reference evidence="2 3" key="1">
    <citation type="submission" date="2020-04" db="EMBL/GenBank/DDBJ databases">
        <title>Azohydromonas sp. isolated from soil.</title>
        <authorList>
            <person name="Dahal R.H."/>
        </authorList>
    </citation>
    <scope>NUCLEOTIDE SEQUENCE [LARGE SCALE GENOMIC DNA]</scope>
    <source>
        <strain evidence="2 3">G-1-1-14</strain>
    </source>
</reference>
<dbReference type="EMBL" id="JABBFW010000001">
    <property type="protein sequence ID" value="NML13881.1"/>
    <property type="molecule type" value="Genomic_DNA"/>
</dbReference>
<dbReference type="SUPFAM" id="SSF50800">
    <property type="entry name" value="PK beta-barrel domain-like"/>
    <property type="match status" value="1"/>
</dbReference>
<dbReference type="Pfam" id="PF03473">
    <property type="entry name" value="MOSC"/>
    <property type="match status" value="1"/>
</dbReference>
<name>A0A848F731_9BURK</name>
<comment type="caution">
    <text evidence="2">The sequence shown here is derived from an EMBL/GenBank/DDBJ whole genome shotgun (WGS) entry which is preliminary data.</text>
</comment>
<dbReference type="GO" id="GO:0030170">
    <property type="term" value="F:pyridoxal phosphate binding"/>
    <property type="evidence" value="ECO:0007669"/>
    <property type="project" value="InterPro"/>
</dbReference>
<gene>
    <name evidence="2" type="ORF">HHL10_02660</name>
</gene>
<dbReference type="InterPro" id="IPR011037">
    <property type="entry name" value="Pyrv_Knase-like_insert_dom_sf"/>
</dbReference>
<dbReference type="InterPro" id="IPR005302">
    <property type="entry name" value="MoCF_Sase_C"/>
</dbReference>
<dbReference type="Proteomes" id="UP000574067">
    <property type="component" value="Unassembled WGS sequence"/>
</dbReference>
<evidence type="ECO:0000259" key="1">
    <source>
        <dbReference type="PROSITE" id="PS51340"/>
    </source>
</evidence>
<evidence type="ECO:0000313" key="3">
    <source>
        <dbReference type="Proteomes" id="UP000574067"/>
    </source>
</evidence>